<dbReference type="InterPro" id="IPR036895">
    <property type="entry name" value="Uracil-DNA_glycosylase-like_sf"/>
</dbReference>
<organism evidence="13 14">
    <name type="scientific">Candidatus Xenolissoclinum pacificiensis L6</name>
    <dbReference type="NCBI Taxonomy" id="1401685"/>
    <lineage>
        <taxon>Bacteria</taxon>
        <taxon>Pseudomonadati</taxon>
        <taxon>Pseudomonadota</taxon>
        <taxon>Alphaproteobacteria</taxon>
        <taxon>Rickettsiales</taxon>
        <taxon>Anaplasmataceae</taxon>
        <taxon>Candidatus Xenolissoclinum</taxon>
    </lineage>
</organism>
<dbReference type="NCBIfam" id="TIGR00758">
    <property type="entry name" value="UDG_fam4"/>
    <property type="match status" value="1"/>
</dbReference>
<dbReference type="GO" id="GO:0004844">
    <property type="term" value="F:uracil DNA N-glycosylase activity"/>
    <property type="evidence" value="ECO:0007669"/>
    <property type="project" value="UniProtKB-EC"/>
</dbReference>
<evidence type="ECO:0000256" key="2">
    <source>
        <dbReference type="ARBA" id="ARBA00006521"/>
    </source>
</evidence>
<dbReference type="Pfam" id="PF03167">
    <property type="entry name" value="UDG"/>
    <property type="match status" value="1"/>
</dbReference>
<dbReference type="AlphaFoldDB" id="W2V0F4"/>
<dbReference type="EC" id="3.2.2.27" evidence="3"/>
<dbReference type="SMART" id="SM00986">
    <property type="entry name" value="UDG"/>
    <property type="match status" value="1"/>
</dbReference>
<dbReference type="InterPro" id="IPR005122">
    <property type="entry name" value="Uracil-DNA_glycosylase-like"/>
</dbReference>
<comment type="caution">
    <text evidence="13">The sequence shown here is derived from an EMBL/GenBank/DDBJ whole genome shotgun (WGS) entry which is preliminary data.</text>
</comment>
<comment type="catalytic activity">
    <reaction evidence="1">
        <text>Hydrolyzes single-stranded DNA or mismatched double-stranded DNA and polynucleotides, releasing free uracil.</text>
        <dbReference type="EC" id="3.2.2.27"/>
    </reaction>
</comment>
<keyword evidence="10" id="KW-0411">Iron-sulfur</keyword>
<proteinExistence type="inferred from homology"/>
<comment type="similarity">
    <text evidence="2">Belongs to the uracil-DNA glycosylase (UDG) superfamily. Type 4 (UDGa) family.</text>
</comment>
<evidence type="ECO:0000256" key="8">
    <source>
        <dbReference type="ARBA" id="ARBA00022801"/>
    </source>
</evidence>
<dbReference type="PATRIC" id="fig|1401685.3.peg.314"/>
<reference evidence="13 14" key="1">
    <citation type="journal article" date="2013" name="PLoS ONE">
        <title>Bacterial endosymbiosis in a chordate host: long-term co-evolution and conservation of secondary metabolism.</title>
        <authorList>
            <person name="Kwan J.C."/>
            <person name="Schmidt E.W."/>
        </authorList>
    </citation>
    <scope>NUCLEOTIDE SEQUENCE [LARGE SCALE GENOMIC DNA]</scope>
    <source>
        <strain evidence="14">L6</strain>
    </source>
</reference>
<dbReference type="GO" id="GO:0006281">
    <property type="term" value="P:DNA repair"/>
    <property type="evidence" value="ECO:0007669"/>
    <property type="project" value="UniProtKB-KW"/>
</dbReference>
<evidence type="ECO:0000256" key="3">
    <source>
        <dbReference type="ARBA" id="ARBA00012030"/>
    </source>
</evidence>
<dbReference type="PANTHER" id="PTHR33693">
    <property type="entry name" value="TYPE-5 URACIL-DNA GLYCOSYLASE"/>
    <property type="match status" value="1"/>
</dbReference>
<protein>
    <recommendedName>
        <fullName evidence="4">Type-4 uracil-DNA glycosylase</fullName>
        <ecNumber evidence="3">3.2.2.27</ecNumber>
    </recommendedName>
</protein>
<dbReference type="Gene3D" id="3.40.470.10">
    <property type="entry name" value="Uracil-DNA glycosylase-like domain"/>
    <property type="match status" value="1"/>
</dbReference>
<gene>
    <name evidence="13" type="ORF">P857_1081</name>
</gene>
<keyword evidence="11" id="KW-0234">DNA repair</keyword>
<dbReference type="CDD" id="cd10030">
    <property type="entry name" value="UDG-F4_TTUDGA_SPO1dp_like"/>
    <property type="match status" value="1"/>
</dbReference>
<dbReference type="GO" id="GO:0046872">
    <property type="term" value="F:metal ion binding"/>
    <property type="evidence" value="ECO:0007669"/>
    <property type="project" value="UniProtKB-KW"/>
</dbReference>
<evidence type="ECO:0000256" key="9">
    <source>
        <dbReference type="ARBA" id="ARBA00023004"/>
    </source>
</evidence>
<dbReference type="Proteomes" id="UP000018951">
    <property type="component" value="Unassembled WGS sequence"/>
</dbReference>
<evidence type="ECO:0000256" key="11">
    <source>
        <dbReference type="ARBA" id="ARBA00023204"/>
    </source>
</evidence>
<dbReference type="SUPFAM" id="SSF52141">
    <property type="entry name" value="Uracil-DNA glycosylase-like"/>
    <property type="match status" value="1"/>
</dbReference>
<evidence type="ECO:0000313" key="14">
    <source>
        <dbReference type="Proteomes" id="UP000018951"/>
    </source>
</evidence>
<evidence type="ECO:0000256" key="10">
    <source>
        <dbReference type="ARBA" id="ARBA00023014"/>
    </source>
</evidence>
<name>W2V0F4_9RICK</name>
<evidence type="ECO:0000256" key="7">
    <source>
        <dbReference type="ARBA" id="ARBA00022763"/>
    </source>
</evidence>
<keyword evidence="9" id="KW-0408">Iron</keyword>
<dbReference type="SMART" id="SM00987">
    <property type="entry name" value="UreE_C"/>
    <property type="match status" value="1"/>
</dbReference>
<feature type="domain" description="Uracil-DNA glycosylase-like" evidence="12">
    <location>
        <begin position="72"/>
        <end position="224"/>
    </location>
</feature>
<evidence type="ECO:0000313" key="13">
    <source>
        <dbReference type="EMBL" id="ETO91901.1"/>
    </source>
</evidence>
<accession>W2V0F4</accession>
<dbReference type="STRING" id="1401685.P857_1081"/>
<keyword evidence="8" id="KW-0378">Hydrolase</keyword>
<evidence type="ECO:0000256" key="1">
    <source>
        <dbReference type="ARBA" id="ARBA00001400"/>
    </source>
</evidence>
<sequence length="233" mass="26590">MDFMDIQYTSTKTIEPINLQNKVPDTNNIDKEHSRIADHMNLSSICNIQQLHKKINNLTDCDLKKKSLNTVIFDGNIESDIMIIGEAPGEQEDKQGRPFCGQSGKLLDKMFSAIDLSRNQMYITNTVFWRPPGNRKPTPDEINICLPFVKKSIALINPRLLILVGGVASGAILQTHTAISKVRGKYYKYTNEYMNNDIDTTVIFHPAYLLRQPAQKKVTWEDMKNIKNFLQNT</sequence>
<dbReference type="PANTHER" id="PTHR33693:SF1">
    <property type="entry name" value="TYPE-4 URACIL-DNA GLYCOSYLASE"/>
    <property type="match status" value="1"/>
</dbReference>
<evidence type="ECO:0000256" key="5">
    <source>
        <dbReference type="ARBA" id="ARBA00022485"/>
    </source>
</evidence>
<evidence type="ECO:0000259" key="12">
    <source>
        <dbReference type="SMART" id="SM00986"/>
    </source>
</evidence>
<keyword evidence="7" id="KW-0227">DNA damage</keyword>
<dbReference type="InterPro" id="IPR051536">
    <property type="entry name" value="UDG_Type-4/5"/>
</dbReference>
<dbReference type="EMBL" id="AXCJ01000001">
    <property type="protein sequence ID" value="ETO91901.1"/>
    <property type="molecule type" value="Genomic_DNA"/>
</dbReference>
<dbReference type="GO" id="GO:0051539">
    <property type="term" value="F:4 iron, 4 sulfur cluster binding"/>
    <property type="evidence" value="ECO:0007669"/>
    <property type="project" value="UniProtKB-KW"/>
</dbReference>
<evidence type="ECO:0000256" key="6">
    <source>
        <dbReference type="ARBA" id="ARBA00022723"/>
    </source>
</evidence>
<keyword evidence="6" id="KW-0479">Metal-binding</keyword>
<evidence type="ECO:0000256" key="4">
    <source>
        <dbReference type="ARBA" id="ARBA00019403"/>
    </source>
</evidence>
<keyword evidence="5" id="KW-0004">4Fe-4S</keyword>
<keyword evidence="14" id="KW-1185">Reference proteome</keyword>
<dbReference type="InterPro" id="IPR005273">
    <property type="entry name" value="Ura-DNA_glyco_family4"/>
</dbReference>